<organism evidence="2 3">
    <name type="scientific">Zizania palustris</name>
    <name type="common">Northern wild rice</name>
    <dbReference type="NCBI Taxonomy" id="103762"/>
    <lineage>
        <taxon>Eukaryota</taxon>
        <taxon>Viridiplantae</taxon>
        <taxon>Streptophyta</taxon>
        <taxon>Embryophyta</taxon>
        <taxon>Tracheophyta</taxon>
        <taxon>Spermatophyta</taxon>
        <taxon>Magnoliopsida</taxon>
        <taxon>Liliopsida</taxon>
        <taxon>Poales</taxon>
        <taxon>Poaceae</taxon>
        <taxon>BOP clade</taxon>
        <taxon>Oryzoideae</taxon>
        <taxon>Oryzeae</taxon>
        <taxon>Zizaniinae</taxon>
        <taxon>Zizania</taxon>
    </lineage>
</organism>
<evidence type="ECO:0000313" key="2">
    <source>
        <dbReference type="EMBL" id="KAG8052547.1"/>
    </source>
</evidence>
<dbReference type="EMBL" id="JAAALK010000288">
    <property type="protein sequence ID" value="KAG8052547.1"/>
    <property type="molecule type" value="Genomic_DNA"/>
</dbReference>
<name>A0A8J5V007_ZIZPA</name>
<proteinExistence type="predicted"/>
<keyword evidence="3" id="KW-1185">Reference proteome</keyword>
<protein>
    <submittedName>
        <fullName evidence="2">Uncharacterized protein</fullName>
    </submittedName>
</protein>
<reference evidence="2" key="1">
    <citation type="journal article" date="2021" name="bioRxiv">
        <title>Whole Genome Assembly and Annotation of Northern Wild Rice, Zizania palustris L., Supports a Whole Genome Duplication in the Zizania Genus.</title>
        <authorList>
            <person name="Haas M."/>
            <person name="Kono T."/>
            <person name="Macchietto M."/>
            <person name="Millas R."/>
            <person name="McGilp L."/>
            <person name="Shao M."/>
            <person name="Duquette J."/>
            <person name="Hirsch C.N."/>
            <person name="Kimball J."/>
        </authorList>
    </citation>
    <scope>NUCLEOTIDE SEQUENCE</scope>
    <source>
        <tissue evidence="2">Fresh leaf tissue</tissue>
    </source>
</reference>
<comment type="caution">
    <text evidence="2">The sequence shown here is derived from an EMBL/GenBank/DDBJ whole genome shotgun (WGS) entry which is preliminary data.</text>
</comment>
<reference evidence="2" key="2">
    <citation type="submission" date="2021-02" db="EMBL/GenBank/DDBJ databases">
        <authorList>
            <person name="Kimball J.A."/>
            <person name="Haas M.W."/>
            <person name="Macchietto M."/>
            <person name="Kono T."/>
            <person name="Duquette J."/>
            <person name="Shao M."/>
        </authorList>
    </citation>
    <scope>NUCLEOTIDE SEQUENCE</scope>
    <source>
        <tissue evidence="2">Fresh leaf tissue</tissue>
    </source>
</reference>
<evidence type="ECO:0000313" key="3">
    <source>
        <dbReference type="Proteomes" id="UP000729402"/>
    </source>
</evidence>
<gene>
    <name evidence="2" type="ORF">GUJ93_ZPchr0001g29529</name>
</gene>
<evidence type="ECO:0000256" key="1">
    <source>
        <dbReference type="SAM" id="MobiDB-lite"/>
    </source>
</evidence>
<accession>A0A8J5V007</accession>
<feature type="region of interest" description="Disordered" evidence="1">
    <location>
        <begin position="21"/>
        <end position="46"/>
    </location>
</feature>
<sequence length="109" mass="12168">MQLAQFHSKFAFTYYSINRKGVHEDTRPAPTPPLASRTPAQPPCPTPVPPCRPVATRHHLPPSSALCCSAPRRYTLPLPPIFHLRGMARIMPPYQSQRSDETAMVVAPR</sequence>
<dbReference type="Proteomes" id="UP000729402">
    <property type="component" value="Unassembled WGS sequence"/>
</dbReference>
<dbReference type="AlphaFoldDB" id="A0A8J5V007"/>